<dbReference type="AlphaFoldDB" id="A0AAE3SNK7"/>
<proteinExistence type="predicted"/>
<name>A0AAE3SNK7_9FLAO</name>
<comment type="caution">
    <text evidence="1">The sequence shown here is derived from an EMBL/GenBank/DDBJ whole genome shotgun (WGS) entry which is preliminary data.</text>
</comment>
<dbReference type="RefSeq" id="WP_266013073.1">
    <property type="nucleotide sequence ID" value="NZ_JAPFQP010000003.1"/>
</dbReference>
<reference evidence="1" key="1">
    <citation type="submission" date="2022-11" db="EMBL/GenBank/DDBJ databases">
        <title>The characterization of three novel Bacteroidetes species and genomic analysis of their roles in tidal elemental geochemical cycles.</title>
        <authorList>
            <person name="Ma K.-J."/>
        </authorList>
    </citation>
    <scope>NUCLEOTIDE SEQUENCE</scope>
    <source>
        <strain evidence="1">M415</strain>
    </source>
</reference>
<dbReference type="Gene3D" id="2.60.40.10">
    <property type="entry name" value="Immunoglobulins"/>
    <property type="match status" value="1"/>
</dbReference>
<protein>
    <recommendedName>
        <fullName evidence="3">Fibronectin type-III domain-containing protein</fullName>
    </recommendedName>
</protein>
<evidence type="ECO:0000313" key="2">
    <source>
        <dbReference type="Proteomes" id="UP001207116"/>
    </source>
</evidence>
<keyword evidence="2" id="KW-1185">Reference proteome</keyword>
<accession>A0AAE3SNK7</accession>
<dbReference type="InterPro" id="IPR013783">
    <property type="entry name" value="Ig-like_fold"/>
</dbReference>
<dbReference type="EMBL" id="JAPFQP010000003">
    <property type="protein sequence ID" value="MCX2719877.1"/>
    <property type="molecule type" value="Genomic_DNA"/>
</dbReference>
<evidence type="ECO:0000313" key="1">
    <source>
        <dbReference type="EMBL" id="MCX2719877.1"/>
    </source>
</evidence>
<dbReference type="PROSITE" id="PS51257">
    <property type="entry name" value="PROKAR_LIPOPROTEIN"/>
    <property type="match status" value="1"/>
</dbReference>
<dbReference type="Proteomes" id="UP001207116">
    <property type="component" value="Unassembled WGS sequence"/>
</dbReference>
<organism evidence="1 2">
    <name type="scientific">Lentiprolixibacter aurantiacus</name>
    <dbReference type="NCBI Taxonomy" id="2993939"/>
    <lineage>
        <taxon>Bacteria</taxon>
        <taxon>Pseudomonadati</taxon>
        <taxon>Bacteroidota</taxon>
        <taxon>Flavobacteriia</taxon>
        <taxon>Flavobacteriales</taxon>
        <taxon>Flavobacteriaceae</taxon>
        <taxon>Lentiprolixibacter</taxon>
    </lineage>
</organism>
<gene>
    <name evidence="1" type="ORF">OO016_09710</name>
</gene>
<evidence type="ECO:0008006" key="3">
    <source>
        <dbReference type="Google" id="ProtNLM"/>
    </source>
</evidence>
<sequence length="235" mass="26006">MNNHLKILLVALVMIVITSCGRDKDLEELVLLEPTSVELTFPNNNSVCVTGEIISESISRVTFTWNPAEVGETYQLTLTNLITEISQQFETGTNEISLEIARGVPFSWFVSTFLGGSPTEAISETFYFYNAGEGLSGYIPFPALLLSPEPGSVLPPNQNTLSLSWSSSDLDDDIVDYDIYFGVQDPPALYQEQLSETVLNNVPVNNGTTYYCRIITRDSQANESASDIYQFEISN</sequence>